<dbReference type="RefSeq" id="WP_120646518.1">
    <property type="nucleotide sequence ID" value="NZ_RAWB01000388.1"/>
</dbReference>
<dbReference type="InterPro" id="IPR013840">
    <property type="entry name" value="DNAligase_N"/>
</dbReference>
<evidence type="ECO:0000256" key="15">
    <source>
        <dbReference type="RuleBase" id="RU000618"/>
    </source>
</evidence>
<dbReference type="Gene3D" id="2.40.50.140">
    <property type="entry name" value="Nucleic acid-binding proteins"/>
    <property type="match status" value="1"/>
</dbReference>
<comment type="catalytic activity">
    <reaction evidence="12 14 15">
        <text>NAD(+) + (deoxyribonucleotide)n-3'-hydroxyl + 5'-phospho-(deoxyribonucleotide)m = (deoxyribonucleotide)n+m + AMP + beta-nicotinamide D-nucleotide.</text>
        <dbReference type="EC" id="6.5.1.2"/>
    </reaction>
</comment>
<feature type="binding site" evidence="14">
    <location>
        <position position="412"/>
    </location>
    <ligand>
        <name>Zn(2+)</name>
        <dbReference type="ChEBI" id="CHEBI:29105"/>
    </ligand>
</feature>
<keyword evidence="4 14" id="KW-0436">Ligase</keyword>
<dbReference type="FunFam" id="3.40.50.10190:FF:000054">
    <property type="entry name" value="DNA ligase"/>
    <property type="match status" value="1"/>
</dbReference>
<dbReference type="Pfam" id="PF01653">
    <property type="entry name" value="DNA_ligase_aden"/>
    <property type="match status" value="1"/>
</dbReference>
<evidence type="ECO:0000256" key="13">
    <source>
        <dbReference type="ARBA" id="ARBA00060881"/>
    </source>
</evidence>
<dbReference type="SUPFAM" id="SSF52113">
    <property type="entry name" value="BRCT domain"/>
    <property type="match status" value="1"/>
</dbReference>
<dbReference type="Proteomes" id="UP000272888">
    <property type="component" value="Unassembled WGS sequence"/>
</dbReference>
<dbReference type="NCBIfam" id="NF005932">
    <property type="entry name" value="PRK07956.1"/>
    <property type="match status" value="1"/>
</dbReference>
<dbReference type="PANTHER" id="PTHR23389:SF9">
    <property type="entry name" value="DNA LIGASE"/>
    <property type="match status" value="1"/>
</dbReference>
<feature type="binding site" evidence="14">
    <location>
        <position position="138"/>
    </location>
    <ligand>
        <name>NAD(+)</name>
        <dbReference type="ChEBI" id="CHEBI:57540"/>
    </ligand>
</feature>
<evidence type="ECO:0000256" key="3">
    <source>
        <dbReference type="ARBA" id="ARBA00013308"/>
    </source>
</evidence>
<dbReference type="PROSITE" id="PS50172">
    <property type="entry name" value="BRCT"/>
    <property type="match status" value="1"/>
</dbReference>
<keyword evidence="10 14" id="KW-0520">NAD</keyword>
<dbReference type="InterPro" id="IPR013839">
    <property type="entry name" value="DNAligase_adenylation"/>
</dbReference>
<evidence type="ECO:0000256" key="11">
    <source>
        <dbReference type="ARBA" id="ARBA00023204"/>
    </source>
</evidence>
<evidence type="ECO:0000256" key="8">
    <source>
        <dbReference type="ARBA" id="ARBA00022833"/>
    </source>
</evidence>
<dbReference type="CDD" id="cd00114">
    <property type="entry name" value="LIGANc"/>
    <property type="match status" value="1"/>
</dbReference>
<evidence type="ECO:0000256" key="9">
    <source>
        <dbReference type="ARBA" id="ARBA00022842"/>
    </source>
</evidence>
<keyword evidence="14" id="KW-0464">Manganese</keyword>
<dbReference type="FunFam" id="1.10.150.20:FF:000006">
    <property type="entry name" value="DNA ligase"/>
    <property type="match status" value="1"/>
</dbReference>
<keyword evidence="8 14" id="KW-0862">Zinc</keyword>
<dbReference type="HAMAP" id="MF_01588">
    <property type="entry name" value="DNA_ligase_A"/>
    <property type="match status" value="1"/>
</dbReference>
<keyword evidence="6 14" id="KW-0479">Metal-binding</keyword>
<feature type="binding site" evidence="14">
    <location>
        <position position="415"/>
    </location>
    <ligand>
        <name>Zn(2+)</name>
        <dbReference type="ChEBI" id="CHEBI:29105"/>
    </ligand>
</feature>
<evidence type="ECO:0000256" key="1">
    <source>
        <dbReference type="ARBA" id="ARBA00004067"/>
    </source>
</evidence>
<dbReference type="InterPro" id="IPR018239">
    <property type="entry name" value="DNA_ligase_AS"/>
</dbReference>
<evidence type="ECO:0000313" key="18">
    <source>
        <dbReference type="Proteomes" id="UP000272888"/>
    </source>
</evidence>
<dbReference type="FunFam" id="1.10.287.610:FF:000002">
    <property type="entry name" value="DNA ligase"/>
    <property type="match status" value="1"/>
</dbReference>
<dbReference type="EMBL" id="RAWB01000388">
    <property type="protein sequence ID" value="RKH51423.1"/>
    <property type="molecule type" value="Genomic_DNA"/>
</dbReference>
<dbReference type="FunFam" id="1.10.150.20:FF:000007">
    <property type="entry name" value="DNA ligase"/>
    <property type="match status" value="1"/>
</dbReference>
<dbReference type="SMART" id="SM00292">
    <property type="entry name" value="BRCT"/>
    <property type="match status" value="1"/>
</dbReference>
<dbReference type="InterPro" id="IPR001679">
    <property type="entry name" value="DNA_ligase"/>
</dbReference>
<evidence type="ECO:0000256" key="4">
    <source>
        <dbReference type="ARBA" id="ARBA00022598"/>
    </source>
</evidence>
<dbReference type="EC" id="6.5.1.2" evidence="2 14"/>
<evidence type="ECO:0000256" key="14">
    <source>
        <dbReference type="HAMAP-Rule" id="MF_01588"/>
    </source>
</evidence>
<dbReference type="Pfam" id="PF00533">
    <property type="entry name" value="BRCT"/>
    <property type="match status" value="1"/>
</dbReference>
<feature type="domain" description="BRCT" evidence="16">
    <location>
        <begin position="592"/>
        <end position="674"/>
    </location>
</feature>
<dbReference type="SMART" id="SM00278">
    <property type="entry name" value="HhH1"/>
    <property type="match status" value="4"/>
</dbReference>
<organism evidence="17 18">
    <name type="scientific">Corallococcus llansteffanensis</name>
    <dbReference type="NCBI Taxonomy" id="2316731"/>
    <lineage>
        <taxon>Bacteria</taxon>
        <taxon>Pseudomonadati</taxon>
        <taxon>Myxococcota</taxon>
        <taxon>Myxococcia</taxon>
        <taxon>Myxococcales</taxon>
        <taxon>Cystobacterineae</taxon>
        <taxon>Myxococcaceae</taxon>
        <taxon>Corallococcus</taxon>
    </lineage>
</organism>
<dbReference type="InterPro" id="IPR004149">
    <property type="entry name" value="Znf_DNAligase_C4"/>
</dbReference>
<dbReference type="SUPFAM" id="SSF56091">
    <property type="entry name" value="DNA ligase/mRNA capping enzyme, catalytic domain"/>
    <property type="match status" value="1"/>
</dbReference>
<comment type="similarity">
    <text evidence="13 14">Belongs to the NAD-dependent DNA ligase family. LigA subfamily.</text>
</comment>
<keyword evidence="9 14" id="KW-0460">Magnesium</keyword>
<evidence type="ECO:0000259" key="16">
    <source>
        <dbReference type="PROSITE" id="PS50172"/>
    </source>
</evidence>
<dbReference type="NCBIfam" id="TIGR00575">
    <property type="entry name" value="dnlj"/>
    <property type="match status" value="1"/>
</dbReference>
<dbReference type="GO" id="GO:0006260">
    <property type="term" value="P:DNA replication"/>
    <property type="evidence" value="ECO:0007669"/>
    <property type="project" value="UniProtKB-KW"/>
</dbReference>
<keyword evidence="5 14" id="KW-0235">DNA replication</keyword>
<dbReference type="InterPro" id="IPR004150">
    <property type="entry name" value="NAD_DNA_ligase_OB"/>
</dbReference>
<gene>
    <name evidence="14 17" type="primary">ligA</name>
    <name evidence="17" type="ORF">D7V93_29270</name>
</gene>
<dbReference type="InterPro" id="IPR033136">
    <property type="entry name" value="DNA_ligase_CS"/>
</dbReference>
<dbReference type="Gene3D" id="6.20.10.30">
    <property type="match status" value="1"/>
</dbReference>
<dbReference type="PIRSF" id="PIRSF001604">
    <property type="entry name" value="LigA"/>
    <property type="match status" value="1"/>
</dbReference>
<dbReference type="CDD" id="cd17748">
    <property type="entry name" value="BRCT_DNA_ligase_like"/>
    <property type="match status" value="1"/>
</dbReference>
<evidence type="ECO:0000256" key="6">
    <source>
        <dbReference type="ARBA" id="ARBA00022723"/>
    </source>
</evidence>
<sequence>MDTFPKAEARARALRQELAHHNHRYYVLDSPEISDAQYDTLMRELQGLEEKYPQLATPDSPTQRVGGAAVEDFGQVVHSAQMLSLANIFDDEGLQEFEERIRKLTGLTQVGFVCEPKLDGLAIALRYEDGRFVLGATRGDGTTGEDVTSNLRTIKSLPLELFPHDGVKVPKRLEVRGEIFIRKEDFRKLNEKREEEGESLFANPRNAAAGSLRQLDPKETAARPLSIYLYECGPSEGLPTFKTHTDKLEYLKTLGLPVNHYKPALGADGIRQRYDESLKGRHALPFEVDGMVVKVDDEDLRRRLGQVSKSPRWAVAYKFPPEEESTEVQDIGIQVGRTGALTPVAHLKPVKVGGVTVSRATLHNEDELRRKDVRRGDTVFVRRAGDVIPEIVSVVPSKRPKDSQPFTFPTHCPVCGALAAKDEDGAIIRCTGASCPAQLVEKVRHFASRLALDIEGLGDKLATQLVTSGQVKTFADLFALTKESLMKLERMGEKSAENLLASIAGSRNTTQRRFLYSLGIRHVGDATARALAEAFPQVKTLFTASLEDISRVKDVGPVMAQVIHTFFQEPQNQVTIQALLDAGVTPAPPEVATGGPFVGKTVVLTGTMAGLAREQAKEEIERRGGKVAGSVSRKTDFVVAGDDAGSKLKKAQELGVRILDEQAFLRMLEGTARA</sequence>
<comment type="function">
    <text evidence="1 14">DNA ligase that catalyzes the formation of phosphodiester linkages between 5'-phosphoryl and 3'-hydroxyl groups in double-stranded DNA using NAD as a coenzyme and as the energy source for the reaction. It is essential for DNA replication and repair of damaged DNA.</text>
</comment>
<keyword evidence="7 14" id="KW-0227">DNA damage</keyword>
<dbReference type="Pfam" id="PF12826">
    <property type="entry name" value="HHH_2"/>
    <property type="match status" value="1"/>
</dbReference>
<dbReference type="Pfam" id="PF03120">
    <property type="entry name" value="OB_DNA_ligase"/>
    <property type="match status" value="1"/>
</dbReference>
<keyword evidence="18" id="KW-1185">Reference proteome</keyword>
<dbReference type="PROSITE" id="PS01055">
    <property type="entry name" value="DNA_LIGASE_N1"/>
    <property type="match status" value="1"/>
</dbReference>
<dbReference type="SMART" id="SM00532">
    <property type="entry name" value="LIGANc"/>
    <property type="match status" value="1"/>
</dbReference>
<dbReference type="Gene3D" id="3.30.470.30">
    <property type="entry name" value="DNA ligase/mRNA capping enzyme"/>
    <property type="match status" value="1"/>
</dbReference>
<comment type="caution">
    <text evidence="17">The sequence shown here is derived from an EMBL/GenBank/DDBJ whole genome shotgun (WGS) entry which is preliminary data.</text>
</comment>
<dbReference type="FunFam" id="2.40.50.140:FF:000012">
    <property type="entry name" value="DNA ligase"/>
    <property type="match status" value="1"/>
</dbReference>
<dbReference type="Pfam" id="PF14520">
    <property type="entry name" value="HHH_5"/>
    <property type="match status" value="1"/>
</dbReference>
<proteinExistence type="inferred from homology"/>
<comment type="cofactor">
    <cofactor evidence="14">
        <name>Mg(2+)</name>
        <dbReference type="ChEBI" id="CHEBI:18420"/>
    </cofactor>
    <cofactor evidence="14">
        <name>Mn(2+)</name>
        <dbReference type="ChEBI" id="CHEBI:29035"/>
    </cofactor>
</comment>
<feature type="binding site" evidence="14">
    <location>
        <position position="178"/>
    </location>
    <ligand>
        <name>NAD(+)</name>
        <dbReference type="ChEBI" id="CHEBI:57540"/>
    </ligand>
</feature>
<protein>
    <recommendedName>
        <fullName evidence="3 14">DNA ligase</fullName>
        <ecNumber evidence="2 14">6.5.1.2</ecNumber>
    </recommendedName>
    <alternativeName>
        <fullName evidence="14">Polydeoxyribonucleotide synthase [NAD(+)]</fullName>
    </alternativeName>
</protein>
<evidence type="ECO:0000256" key="12">
    <source>
        <dbReference type="ARBA" id="ARBA00034005"/>
    </source>
</evidence>
<dbReference type="Gene3D" id="3.40.50.10190">
    <property type="entry name" value="BRCT domain"/>
    <property type="match status" value="1"/>
</dbReference>
<dbReference type="PANTHER" id="PTHR23389">
    <property type="entry name" value="CHROMOSOME TRANSMISSION FIDELITY FACTOR 18"/>
    <property type="match status" value="1"/>
</dbReference>
<comment type="caution">
    <text evidence="14">Lacks conserved residue(s) required for the propagation of feature annotation.</text>
</comment>
<dbReference type="SUPFAM" id="SSF47781">
    <property type="entry name" value="RuvA domain 2-like"/>
    <property type="match status" value="1"/>
</dbReference>
<dbReference type="InterPro" id="IPR041663">
    <property type="entry name" value="DisA/LigA_HHH"/>
</dbReference>
<dbReference type="GO" id="GO:0046872">
    <property type="term" value="F:metal ion binding"/>
    <property type="evidence" value="ECO:0007669"/>
    <property type="project" value="UniProtKB-KW"/>
</dbReference>
<evidence type="ECO:0000313" key="17">
    <source>
        <dbReference type="EMBL" id="RKH51423.1"/>
    </source>
</evidence>
<evidence type="ECO:0000256" key="5">
    <source>
        <dbReference type="ARBA" id="ARBA00022705"/>
    </source>
</evidence>
<dbReference type="InterPro" id="IPR012340">
    <property type="entry name" value="NA-bd_OB-fold"/>
</dbReference>
<feature type="binding site" evidence="14">
    <location>
        <position position="115"/>
    </location>
    <ligand>
        <name>NAD(+)</name>
        <dbReference type="ChEBI" id="CHEBI:57540"/>
    </ligand>
</feature>
<dbReference type="GO" id="GO:0003911">
    <property type="term" value="F:DNA ligase (NAD+) activity"/>
    <property type="evidence" value="ECO:0007669"/>
    <property type="project" value="UniProtKB-UniRule"/>
</dbReference>
<dbReference type="GO" id="GO:0006281">
    <property type="term" value="P:DNA repair"/>
    <property type="evidence" value="ECO:0007669"/>
    <property type="project" value="UniProtKB-KW"/>
</dbReference>
<dbReference type="InterPro" id="IPR001357">
    <property type="entry name" value="BRCT_dom"/>
</dbReference>
<reference evidence="18" key="1">
    <citation type="submission" date="2018-09" db="EMBL/GenBank/DDBJ databases">
        <authorList>
            <person name="Livingstone P.G."/>
            <person name="Whitworth D.E."/>
        </authorList>
    </citation>
    <scope>NUCLEOTIDE SEQUENCE [LARGE SCALE GENOMIC DNA]</scope>
    <source>
        <strain evidence="18">CA051B</strain>
    </source>
</reference>
<accession>A0A3A8P529</accession>
<dbReference type="Gene3D" id="1.10.287.610">
    <property type="entry name" value="Helix hairpin bin"/>
    <property type="match status" value="1"/>
</dbReference>
<feature type="binding site" evidence="14">
    <location>
        <position position="294"/>
    </location>
    <ligand>
        <name>NAD(+)</name>
        <dbReference type="ChEBI" id="CHEBI:57540"/>
    </ligand>
</feature>
<dbReference type="InterPro" id="IPR010994">
    <property type="entry name" value="RuvA_2-like"/>
</dbReference>
<dbReference type="Pfam" id="PF03119">
    <property type="entry name" value="DNA_ligase_ZBD"/>
    <property type="match status" value="1"/>
</dbReference>
<feature type="active site" description="N6-AMP-lysine intermediate" evidence="14">
    <location>
        <position position="117"/>
    </location>
</feature>
<dbReference type="SUPFAM" id="SSF50249">
    <property type="entry name" value="Nucleic acid-binding proteins"/>
    <property type="match status" value="1"/>
</dbReference>
<dbReference type="AlphaFoldDB" id="A0A3A8P529"/>
<name>A0A3A8P529_9BACT</name>
<dbReference type="Gene3D" id="1.10.150.20">
    <property type="entry name" value="5' to 3' exonuclease, C-terminal subdomain"/>
    <property type="match status" value="2"/>
</dbReference>
<keyword evidence="11 14" id="KW-0234">DNA repair</keyword>
<dbReference type="InterPro" id="IPR036420">
    <property type="entry name" value="BRCT_dom_sf"/>
</dbReference>
<evidence type="ECO:0000256" key="2">
    <source>
        <dbReference type="ARBA" id="ARBA00012722"/>
    </source>
</evidence>
<dbReference type="GO" id="GO:0005829">
    <property type="term" value="C:cytosol"/>
    <property type="evidence" value="ECO:0007669"/>
    <property type="project" value="TreeGrafter"/>
</dbReference>
<feature type="binding site" evidence="14">
    <location>
        <begin position="84"/>
        <end position="85"/>
    </location>
    <ligand>
        <name>NAD(+)</name>
        <dbReference type="ChEBI" id="CHEBI:57540"/>
    </ligand>
</feature>
<evidence type="ECO:0000256" key="10">
    <source>
        <dbReference type="ARBA" id="ARBA00023027"/>
    </source>
</evidence>
<feature type="binding site" evidence="14">
    <location>
        <position position="435"/>
    </location>
    <ligand>
        <name>Zn(2+)</name>
        <dbReference type="ChEBI" id="CHEBI:29105"/>
    </ligand>
</feature>
<feature type="binding site" evidence="14">
    <location>
        <begin position="35"/>
        <end position="39"/>
    </location>
    <ligand>
        <name>NAD(+)</name>
        <dbReference type="ChEBI" id="CHEBI:57540"/>
    </ligand>
</feature>
<evidence type="ECO:0000256" key="7">
    <source>
        <dbReference type="ARBA" id="ARBA00022763"/>
    </source>
</evidence>
<feature type="binding site" evidence="14">
    <location>
        <position position="318"/>
    </location>
    <ligand>
        <name>NAD(+)</name>
        <dbReference type="ChEBI" id="CHEBI:57540"/>
    </ligand>
</feature>
<dbReference type="InterPro" id="IPR003583">
    <property type="entry name" value="Hlx-hairpin-Hlx_DNA-bd_motif"/>
</dbReference>
<dbReference type="PROSITE" id="PS01056">
    <property type="entry name" value="DNA_LIGASE_N2"/>
    <property type="match status" value="1"/>
</dbReference>
<dbReference type="GO" id="GO:0003677">
    <property type="term" value="F:DNA binding"/>
    <property type="evidence" value="ECO:0007669"/>
    <property type="project" value="InterPro"/>
</dbReference>
<dbReference type="FunFam" id="3.30.470.30:FF:000001">
    <property type="entry name" value="DNA ligase"/>
    <property type="match status" value="1"/>
</dbReference>